<name>A0A0H5C7U4_CYBJN</name>
<organism evidence="19 20">
    <name type="scientific">Cyberlindnera jadinii (strain ATCC 18201 / CBS 1600 / BCRC 20928 / JCM 3617 / NBRC 0987 / NRRL Y-1542)</name>
    <name type="common">Torula yeast</name>
    <name type="synonym">Candida utilis</name>
    <dbReference type="NCBI Taxonomy" id="983966"/>
    <lineage>
        <taxon>Eukaryota</taxon>
        <taxon>Fungi</taxon>
        <taxon>Dikarya</taxon>
        <taxon>Ascomycota</taxon>
        <taxon>Saccharomycotina</taxon>
        <taxon>Saccharomycetes</taxon>
        <taxon>Phaffomycetales</taxon>
        <taxon>Phaffomycetaceae</taxon>
        <taxon>Cyberlindnera</taxon>
    </lineage>
</organism>
<evidence type="ECO:0000256" key="13">
    <source>
        <dbReference type="ARBA" id="ARBA00031434"/>
    </source>
</evidence>
<evidence type="ECO:0000256" key="3">
    <source>
        <dbReference type="ARBA" id="ARBA00012611"/>
    </source>
</evidence>
<keyword evidence="5" id="KW-0328">Glycosyltransferase</keyword>
<dbReference type="GO" id="GO:0005789">
    <property type="term" value="C:endoplasmic reticulum membrane"/>
    <property type="evidence" value="ECO:0007669"/>
    <property type="project" value="UniProtKB-SubCell"/>
</dbReference>
<dbReference type="InterPro" id="IPR001296">
    <property type="entry name" value="Glyco_trans_1"/>
</dbReference>
<evidence type="ECO:0000256" key="17">
    <source>
        <dbReference type="SAM" id="Phobius"/>
    </source>
</evidence>
<dbReference type="AlphaFoldDB" id="A0A0H5C7U4"/>
<dbReference type="Gene3D" id="3.40.50.2000">
    <property type="entry name" value="Glycogen Phosphorylase B"/>
    <property type="match status" value="2"/>
</dbReference>
<evidence type="ECO:0000256" key="9">
    <source>
        <dbReference type="ARBA" id="ARBA00022989"/>
    </source>
</evidence>
<keyword evidence="7 17" id="KW-0812">Transmembrane</keyword>
<keyword evidence="8" id="KW-0256">Endoplasmic reticulum</keyword>
<comment type="function">
    <text evidence="11">Participates in the formation of the lipid-linked precursor oligosaccharide for N-glycosylation. Involved in assembling the dolichol-pyrophosphate-GlcNAc(2)-Man(5) intermediate on the cytoplasmic surface of the ER.</text>
</comment>
<dbReference type="UniPathway" id="UPA00378"/>
<feature type="domain" description="Glycosyl transferase family 1" evidence="18">
    <location>
        <begin position="257"/>
        <end position="421"/>
    </location>
</feature>
<dbReference type="PANTHER" id="PTHR13036">
    <property type="entry name" value="BETA1,4 MANNOSYLTRANSFERASE"/>
    <property type="match status" value="1"/>
</dbReference>
<comment type="pathway">
    <text evidence="2">Protein modification; protein glycosylation.</text>
</comment>
<keyword evidence="6" id="KW-0808">Transferase</keyword>
<dbReference type="EC" id="2.4.1.142" evidence="3"/>
<keyword evidence="9 17" id="KW-1133">Transmembrane helix</keyword>
<protein>
    <recommendedName>
        <fullName evidence="4">Chitobiosyldiphosphodolichol beta-mannosyltransferase</fullName>
        <ecNumber evidence="3">2.4.1.142</ecNumber>
    </recommendedName>
    <alternativeName>
        <fullName evidence="12">Asparagine-linked glycosylation protein 1</fullName>
    </alternativeName>
    <alternativeName>
        <fullName evidence="14">Beta-1,4-mannosyltransferase</fullName>
    </alternativeName>
    <alternativeName>
        <fullName evidence="15">GDP-Man:GlcNAc2-PP-dolichol mannosyltransferase</fullName>
    </alternativeName>
    <alternativeName>
        <fullName evidence="13">GDP-mannose-dolichol diphosphochitobiose mannosyltransferase</fullName>
    </alternativeName>
</protein>
<dbReference type="EMBL" id="CDQK01000005">
    <property type="protein sequence ID" value="CEP24233.1"/>
    <property type="molecule type" value="Genomic_DNA"/>
</dbReference>
<evidence type="ECO:0000256" key="11">
    <source>
        <dbReference type="ARBA" id="ARBA00024899"/>
    </source>
</evidence>
<evidence type="ECO:0000256" key="12">
    <source>
        <dbReference type="ARBA" id="ARBA00030745"/>
    </source>
</evidence>
<feature type="transmembrane region" description="Helical" evidence="17">
    <location>
        <begin position="17"/>
        <end position="39"/>
    </location>
</feature>
<dbReference type="PANTHER" id="PTHR13036:SF0">
    <property type="entry name" value="CHITOBIOSYLDIPHOSPHODOLICHOL BETA-MANNOSYLTRANSFERASE"/>
    <property type="match status" value="1"/>
</dbReference>
<evidence type="ECO:0000256" key="7">
    <source>
        <dbReference type="ARBA" id="ARBA00022692"/>
    </source>
</evidence>
<evidence type="ECO:0000313" key="20">
    <source>
        <dbReference type="Proteomes" id="UP000038830"/>
    </source>
</evidence>
<evidence type="ECO:0000256" key="4">
    <source>
        <dbReference type="ARBA" id="ARBA00015841"/>
    </source>
</evidence>
<dbReference type="GO" id="GO:0004578">
    <property type="term" value="F:chitobiosyldiphosphodolichol beta-mannosyltransferase activity"/>
    <property type="evidence" value="ECO:0007669"/>
    <property type="project" value="UniProtKB-EC"/>
</dbReference>
<comment type="catalytic activity">
    <reaction evidence="16">
        <text>an N,N'-diacetylchitobiosyl-diphospho-di-trans,poly-cis-dolichol + GDP-alpha-D-mannose = a beta-D-Man-(1-&gt;4)-beta-D-GlcNAc-(1-&gt;4)-alpha-D-GlcNAc-diphospho-di-trans,poly-cis-dolichol + GDP + H(+)</text>
        <dbReference type="Rhea" id="RHEA:13865"/>
        <dbReference type="Rhea" id="RHEA-COMP:19510"/>
        <dbReference type="Rhea" id="RHEA-COMP:19511"/>
        <dbReference type="ChEBI" id="CHEBI:15378"/>
        <dbReference type="ChEBI" id="CHEBI:57269"/>
        <dbReference type="ChEBI" id="CHEBI:57527"/>
        <dbReference type="ChEBI" id="CHEBI:58189"/>
        <dbReference type="ChEBI" id="CHEBI:58472"/>
        <dbReference type="EC" id="2.4.1.142"/>
    </reaction>
    <physiologicalReaction direction="left-to-right" evidence="16">
        <dbReference type="Rhea" id="RHEA:13866"/>
    </physiologicalReaction>
</comment>
<comment type="subcellular location">
    <subcellularLocation>
        <location evidence="1">Endoplasmic reticulum membrane</location>
        <topology evidence="1">Single-pass membrane protein</topology>
    </subcellularLocation>
</comment>
<reference evidence="20" key="1">
    <citation type="journal article" date="2015" name="J. Biotechnol.">
        <title>The structure of the Cyberlindnera jadinii genome and its relation to Candida utilis analyzed by the occurrence of single nucleotide polymorphisms.</title>
        <authorList>
            <person name="Rupp O."/>
            <person name="Brinkrolf K."/>
            <person name="Buerth C."/>
            <person name="Kunigo M."/>
            <person name="Schneider J."/>
            <person name="Jaenicke S."/>
            <person name="Goesmann A."/>
            <person name="Puehler A."/>
            <person name="Jaeger K.-E."/>
            <person name="Ernst J.F."/>
        </authorList>
    </citation>
    <scope>NUCLEOTIDE SEQUENCE [LARGE SCALE GENOMIC DNA]</scope>
    <source>
        <strain evidence="20">ATCC 18201 / CBS 1600 / BCRC 20928 / JCM 3617 / NBRC 0987 / NRRL Y-1542</strain>
    </source>
</reference>
<evidence type="ECO:0000256" key="8">
    <source>
        <dbReference type="ARBA" id="ARBA00022824"/>
    </source>
</evidence>
<sequence>MASFVTDFFNWLNYPQWVYWLIGIYLLLPTIYLIVPFIYGKRSQHPRVVICVLGDLGHSPRMCYHARSFSAKGYDVDLCGYLEELPPADIMDDEDITIHAIPTVKNTGGNYLVFIVRKVAKQLFALASLLWELRGAQYIMVQTPPGIPILLLAVLYKLLFGSKLIIDWHNLGYSILALRLGDTHLLVRLNKLYDHVLARFADINLTVTQRMKQFLVDEFGVNKSKIGVLYDKAASQFKPIVDPQEKLKVISSHGELFKNFSPSSDKIIVSSTSFTPDEDFNVLVEALVKYDTLHDDNLPKLKVIITGKGPLKEQFLKAIEAANLQKSDVQCAWLAAEEYPKILAIADIGISLHTSSSGIDLPMKVVDMFGCGVPVLALEFDALPELVDDGINGMRVLDARQIVESFIYLFLQPSNYKVIKKGAMEKSKQRWETNWKAQFGDLLHP</sequence>
<keyword evidence="10 17" id="KW-0472">Membrane</keyword>
<dbReference type="Pfam" id="PF00534">
    <property type="entry name" value="Glycos_transf_1"/>
    <property type="match status" value="1"/>
</dbReference>
<evidence type="ECO:0000313" key="19">
    <source>
        <dbReference type="EMBL" id="CEP24233.1"/>
    </source>
</evidence>
<evidence type="ECO:0000256" key="10">
    <source>
        <dbReference type="ARBA" id="ARBA00023136"/>
    </source>
</evidence>
<evidence type="ECO:0000256" key="2">
    <source>
        <dbReference type="ARBA" id="ARBA00004922"/>
    </source>
</evidence>
<evidence type="ECO:0000256" key="5">
    <source>
        <dbReference type="ARBA" id="ARBA00022676"/>
    </source>
</evidence>
<dbReference type="Proteomes" id="UP000038830">
    <property type="component" value="Unassembled WGS sequence"/>
</dbReference>
<evidence type="ECO:0000256" key="14">
    <source>
        <dbReference type="ARBA" id="ARBA00031566"/>
    </source>
</evidence>
<dbReference type="InterPro" id="IPR026051">
    <property type="entry name" value="ALG1-like"/>
</dbReference>
<evidence type="ECO:0000259" key="18">
    <source>
        <dbReference type="Pfam" id="PF00534"/>
    </source>
</evidence>
<evidence type="ECO:0000256" key="6">
    <source>
        <dbReference type="ARBA" id="ARBA00022679"/>
    </source>
</evidence>
<gene>
    <name evidence="19" type="ORF">BN1211_5002</name>
</gene>
<proteinExistence type="predicted"/>
<evidence type="ECO:0000256" key="15">
    <source>
        <dbReference type="ARBA" id="ARBA00033088"/>
    </source>
</evidence>
<evidence type="ECO:0000256" key="16">
    <source>
        <dbReference type="ARBA" id="ARBA00045071"/>
    </source>
</evidence>
<accession>A0A0H5C7U4</accession>
<evidence type="ECO:0000256" key="1">
    <source>
        <dbReference type="ARBA" id="ARBA00004389"/>
    </source>
</evidence>
<dbReference type="SUPFAM" id="SSF53756">
    <property type="entry name" value="UDP-Glycosyltransferase/glycogen phosphorylase"/>
    <property type="match status" value="1"/>
</dbReference>